<dbReference type="SUPFAM" id="SSF50475">
    <property type="entry name" value="FMN-binding split barrel"/>
    <property type="match status" value="1"/>
</dbReference>
<evidence type="ECO:0000313" key="7">
    <source>
        <dbReference type="Proteomes" id="UP000199534"/>
    </source>
</evidence>
<evidence type="ECO:0000256" key="1">
    <source>
        <dbReference type="ARBA" id="ARBA00001917"/>
    </source>
</evidence>
<proteinExistence type="predicted"/>
<dbReference type="OrthoDB" id="1493996at2"/>
<dbReference type="STRING" id="400055.SAMN04490243_2272"/>
<reference evidence="6 7" key="1">
    <citation type="submission" date="2016-10" db="EMBL/GenBank/DDBJ databases">
        <authorList>
            <person name="de Groot N.N."/>
        </authorList>
    </citation>
    <scope>NUCLEOTIDE SEQUENCE [LARGE SCALE GENOMIC DNA]</scope>
    <source>
        <strain evidence="6 7">DSM 21019</strain>
    </source>
</reference>
<dbReference type="PANTHER" id="PTHR10851">
    <property type="entry name" value="PYRIDOXINE-5-PHOSPHATE OXIDASE"/>
    <property type="match status" value="1"/>
</dbReference>
<comment type="cofactor">
    <cofactor evidence="1">
        <name>FMN</name>
        <dbReference type="ChEBI" id="CHEBI:58210"/>
    </cofactor>
</comment>
<dbReference type="Pfam" id="PF12766">
    <property type="entry name" value="Pyridox_oxase_2"/>
    <property type="match status" value="1"/>
</dbReference>
<feature type="domain" description="Pyridoxamine 5'-phosphate oxidase Alr4036 family FMN-binding" evidence="5">
    <location>
        <begin position="5"/>
        <end position="94"/>
    </location>
</feature>
<organism evidence="6 7">
    <name type="scientific">Robiginitalea myxolifaciens</name>
    <dbReference type="NCBI Taxonomy" id="400055"/>
    <lineage>
        <taxon>Bacteria</taxon>
        <taxon>Pseudomonadati</taxon>
        <taxon>Bacteroidota</taxon>
        <taxon>Flavobacteriia</taxon>
        <taxon>Flavobacteriales</taxon>
        <taxon>Flavobacteriaceae</taxon>
        <taxon>Robiginitalea</taxon>
    </lineage>
</organism>
<keyword evidence="4" id="KW-0560">Oxidoreductase</keyword>
<dbReference type="RefSeq" id="WP_092982693.1">
    <property type="nucleotide sequence ID" value="NZ_FOYQ01000002.1"/>
</dbReference>
<dbReference type="Gene3D" id="2.30.110.10">
    <property type="entry name" value="Electron Transport, Fmn-binding Protein, Chain A"/>
    <property type="match status" value="1"/>
</dbReference>
<keyword evidence="3" id="KW-0288">FMN</keyword>
<protein>
    <submittedName>
        <fullName evidence="6">Pyridoxine/pyridoxamine 5'-phosphate oxidase</fullName>
    </submittedName>
</protein>
<accession>A0A1I6H4W8</accession>
<name>A0A1I6H4W8_9FLAO</name>
<dbReference type="EMBL" id="FOYQ01000002">
    <property type="protein sequence ID" value="SFR49546.1"/>
    <property type="molecule type" value="Genomic_DNA"/>
</dbReference>
<dbReference type="Proteomes" id="UP000199534">
    <property type="component" value="Unassembled WGS sequence"/>
</dbReference>
<dbReference type="InterPro" id="IPR000659">
    <property type="entry name" value="Pyridox_Oxase"/>
</dbReference>
<dbReference type="GO" id="GO:0004733">
    <property type="term" value="F:pyridoxamine phosphate oxidase activity"/>
    <property type="evidence" value="ECO:0007669"/>
    <property type="project" value="InterPro"/>
</dbReference>
<dbReference type="GO" id="GO:0010181">
    <property type="term" value="F:FMN binding"/>
    <property type="evidence" value="ECO:0007669"/>
    <property type="project" value="InterPro"/>
</dbReference>
<evidence type="ECO:0000256" key="4">
    <source>
        <dbReference type="ARBA" id="ARBA00023002"/>
    </source>
</evidence>
<dbReference type="GO" id="GO:0008615">
    <property type="term" value="P:pyridoxine biosynthetic process"/>
    <property type="evidence" value="ECO:0007669"/>
    <property type="project" value="InterPro"/>
</dbReference>
<evidence type="ECO:0000256" key="2">
    <source>
        <dbReference type="ARBA" id="ARBA00022630"/>
    </source>
</evidence>
<evidence type="ECO:0000256" key="3">
    <source>
        <dbReference type="ARBA" id="ARBA00022643"/>
    </source>
</evidence>
<gene>
    <name evidence="6" type="ORF">SAMN04490243_2272</name>
</gene>
<dbReference type="InterPro" id="IPR012349">
    <property type="entry name" value="Split_barrel_FMN-bd"/>
</dbReference>
<evidence type="ECO:0000313" key="6">
    <source>
        <dbReference type="EMBL" id="SFR49546.1"/>
    </source>
</evidence>
<dbReference type="InterPro" id="IPR024624">
    <property type="entry name" value="Pyridox_Oxase_Alr4036_FMN-bd"/>
</dbReference>
<keyword evidence="2" id="KW-0285">Flavoprotein</keyword>
<sequence length="182" mass="21231">MTGAIWNQIIESLTEAVKQSDHPWRTGSLATQGLDNMPRQRTIVLREFDPDSVRLCFYTDSRSKKMVHIKEDKRVSLLLYNPKELVQLRLEGIAIKESDEKQNARRWAAIPESSRKDYITHIAPGSEIPGPDSVEYLHDEKFFASIYIQPHKIEYLQLKRPNHLRVRYSREGDVWNGEFLVP</sequence>
<evidence type="ECO:0000259" key="5">
    <source>
        <dbReference type="Pfam" id="PF12766"/>
    </source>
</evidence>
<dbReference type="AlphaFoldDB" id="A0A1I6H4W8"/>
<keyword evidence="7" id="KW-1185">Reference proteome</keyword>
<dbReference type="PANTHER" id="PTHR10851:SF3">
    <property type="entry name" value="PYRIDOXINE_PYRIDOXAMINE 5'-PHOSPHATE OXIDASE 2"/>
    <property type="match status" value="1"/>
</dbReference>